<dbReference type="PANTHER" id="PTHR30383">
    <property type="entry name" value="THIOESTERASE 1/PROTEASE 1/LYSOPHOSPHOLIPASE L1"/>
    <property type="match status" value="1"/>
</dbReference>
<dbReference type="AlphaFoldDB" id="A0A4R0I008"/>
<dbReference type="EMBL" id="SJKA01000022">
    <property type="protein sequence ID" value="TCC19888.1"/>
    <property type="molecule type" value="Genomic_DNA"/>
</dbReference>
<dbReference type="Gene3D" id="3.40.50.1110">
    <property type="entry name" value="SGNH hydrolase"/>
    <property type="match status" value="1"/>
</dbReference>
<name>A0A4R0I008_9ACTN</name>
<evidence type="ECO:0000313" key="3">
    <source>
        <dbReference type="EMBL" id="TCC19888.1"/>
    </source>
</evidence>
<dbReference type="Pfam" id="PF13472">
    <property type="entry name" value="Lipase_GDSL_2"/>
    <property type="match status" value="1"/>
</dbReference>
<dbReference type="OrthoDB" id="8215557at2"/>
<proteinExistence type="predicted"/>
<reference evidence="3 4" key="1">
    <citation type="submission" date="2019-02" db="EMBL/GenBank/DDBJ databases">
        <title>Kribbella capetownensis sp. nov. and Kribbella speibonae sp. nov., isolated from soil.</title>
        <authorList>
            <person name="Curtis S.M."/>
            <person name="Norton I."/>
            <person name="Everest G.J."/>
            <person name="Meyers P.R."/>
        </authorList>
    </citation>
    <scope>NUCLEOTIDE SEQUENCE [LARGE SCALE GENOMIC DNA]</scope>
    <source>
        <strain evidence="3 4">DSM 27082</strain>
    </source>
</reference>
<dbReference type="PANTHER" id="PTHR30383:SF5">
    <property type="entry name" value="SGNH HYDROLASE-TYPE ESTERASE DOMAIN-CONTAINING PROTEIN"/>
    <property type="match status" value="1"/>
</dbReference>
<feature type="compositionally biased region" description="Basic and acidic residues" evidence="1">
    <location>
        <begin position="20"/>
        <end position="44"/>
    </location>
</feature>
<feature type="region of interest" description="Disordered" evidence="1">
    <location>
        <begin position="1"/>
        <end position="128"/>
    </location>
</feature>
<dbReference type="Proteomes" id="UP000292695">
    <property type="component" value="Unassembled WGS sequence"/>
</dbReference>
<dbReference type="InterPro" id="IPR051532">
    <property type="entry name" value="Ester_Hydrolysis_Enzymes"/>
</dbReference>
<protein>
    <submittedName>
        <fullName evidence="3">SGNH/GDSL hydrolase family protein</fullName>
    </submittedName>
</protein>
<feature type="compositionally biased region" description="Basic and acidic residues" evidence="1">
    <location>
        <begin position="87"/>
        <end position="96"/>
    </location>
</feature>
<keyword evidence="4" id="KW-1185">Reference proteome</keyword>
<accession>A0A4R0I008</accession>
<evidence type="ECO:0000313" key="4">
    <source>
        <dbReference type="Proteomes" id="UP000292695"/>
    </source>
</evidence>
<comment type="caution">
    <text evidence="3">The sequence shown here is derived from an EMBL/GenBank/DDBJ whole genome shotgun (WGS) entry which is preliminary data.</text>
</comment>
<dbReference type="CDD" id="cd00229">
    <property type="entry name" value="SGNH_hydrolase"/>
    <property type="match status" value="1"/>
</dbReference>
<dbReference type="SUPFAM" id="SSF52266">
    <property type="entry name" value="SGNH hydrolase"/>
    <property type="match status" value="1"/>
</dbReference>
<feature type="domain" description="SGNH hydrolase-type esterase" evidence="2">
    <location>
        <begin position="222"/>
        <end position="423"/>
    </location>
</feature>
<dbReference type="InterPro" id="IPR013830">
    <property type="entry name" value="SGNH_hydro"/>
</dbReference>
<sequence length="444" mass="47868">MRERAAGQLRGPPRPGHPAVRREDVRGLHRPEAVGRRGLLDGRHLLHRPGRRAPGRVRPFRRHLRRPRAVHDHAGRQPARPVRWRRGAREGQRSAARDACPWQVPRSERPVPDQHGGTAPPARGGRAVRGRRQGGYLVAGRDLPRHPRVAVRRARVRVGLSLAREPARPPAARREPHQTGVIHTLRRLAAGLLVLAFVSTVTGADTVGELLPSTPGQVRVVALGDSVTSGSNCDCAAFPQLYGDLLHNRSAVPVTVDNQGVGGLDSTGLLQKLSQRDVERATKAANVVLLTIGANDFGDHHDDVTSGQCSGDCVSDEYEQLTANLGRILSRIHALRGDRPTTILMTGYWNVFKDGAVAKQQYTPSGRVASDQLTVRTNNAIAAAARADDATYVDIYTPFEDSADITALLAADGDHPNAAGHALIARLLLAATPNPLPTSPRQGG</sequence>
<feature type="compositionally biased region" description="Basic residues" evidence="1">
    <location>
        <begin position="45"/>
        <end position="68"/>
    </location>
</feature>
<feature type="compositionally biased region" description="Low complexity" evidence="1">
    <location>
        <begin position="116"/>
        <end position="125"/>
    </location>
</feature>
<evidence type="ECO:0000259" key="2">
    <source>
        <dbReference type="Pfam" id="PF13472"/>
    </source>
</evidence>
<gene>
    <name evidence="3" type="ORF">E0H50_37260</name>
</gene>
<dbReference type="InterPro" id="IPR036514">
    <property type="entry name" value="SGNH_hydro_sf"/>
</dbReference>
<dbReference type="GO" id="GO:0004622">
    <property type="term" value="F:phosphatidylcholine lysophospholipase activity"/>
    <property type="evidence" value="ECO:0007669"/>
    <property type="project" value="TreeGrafter"/>
</dbReference>
<organism evidence="3 4">
    <name type="scientific">Kribbella sindirgiensis</name>
    <dbReference type="NCBI Taxonomy" id="1124744"/>
    <lineage>
        <taxon>Bacteria</taxon>
        <taxon>Bacillati</taxon>
        <taxon>Actinomycetota</taxon>
        <taxon>Actinomycetes</taxon>
        <taxon>Propionibacteriales</taxon>
        <taxon>Kribbellaceae</taxon>
        <taxon>Kribbella</taxon>
    </lineage>
</organism>
<evidence type="ECO:0000256" key="1">
    <source>
        <dbReference type="SAM" id="MobiDB-lite"/>
    </source>
</evidence>
<keyword evidence="3" id="KW-0378">Hydrolase</keyword>